<name>A0AAJ6B2Y3_9MICO</name>
<feature type="domain" description="Transcription regulator PadR N-terminal" evidence="2">
    <location>
        <begin position="68"/>
        <end position="135"/>
    </location>
</feature>
<dbReference type="CDD" id="cd00090">
    <property type="entry name" value="HTH_ARSR"/>
    <property type="match status" value="1"/>
</dbReference>
<dbReference type="AlphaFoldDB" id="A0AAJ6B2Y3"/>
<reference evidence="3" key="1">
    <citation type="submission" date="2023-03" db="EMBL/GenBank/DDBJ databases">
        <title>Andean soil-derived lignocellulolytic bacterial consortium as a source of novel taxa and putative plastic-active enzymes.</title>
        <authorList>
            <person name="Diaz-Garcia L."/>
            <person name="Chuvochina M."/>
            <person name="Feuerriegel G."/>
            <person name="Bunk B."/>
            <person name="Sproer C."/>
            <person name="Streit W.R."/>
            <person name="Rodriguez L.M."/>
            <person name="Overmann J."/>
            <person name="Jimenez D.J."/>
        </authorList>
    </citation>
    <scope>NUCLEOTIDE SEQUENCE</scope>
    <source>
        <strain evidence="3">MAG 4610</strain>
    </source>
</reference>
<proteinExistence type="predicted"/>
<dbReference type="SUPFAM" id="SSF46785">
    <property type="entry name" value="Winged helix' DNA-binding domain"/>
    <property type="match status" value="1"/>
</dbReference>
<evidence type="ECO:0000313" key="3">
    <source>
        <dbReference type="EMBL" id="WEK12427.1"/>
    </source>
</evidence>
<dbReference type="PANTHER" id="PTHR43252">
    <property type="entry name" value="TRANSCRIPTIONAL REGULATOR YQJI"/>
    <property type="match status" value="1"/>
</dbReference>
<feature type="compositionally biased region" description="Basic and acidic residues" evidence="1">
    <location>
        <begin position="131"/>
        <end position="140"/>
    </location>
</feature>
<dbReference type="Proteomes" id="UP001213972">
    <property type="component" value="Chromosome"/>
</dbReference>
<evidence type="ECO:0000256" key="1">
    <source>
        <dbReference type="SAM" id="MobiDB-lite"/>
    </source>
</evidence>
<dbReference type="InterPro" id="IPR005149">
    <property type="entry name" value="Tscrpt_reg_PadR_N"/>
</dbReference>
<dbReference type="InterPro" id="IPR036388">
    <property type="entry name" value="WH-like_DNA-bd_sf"/>
</dbReference>
<dbReference type="EMBL" id="CP119321">
    <property type="protein sequence ID" value="WEK12427.1"/>
    <property type="molecule type" value="Genomic_DNA"/>
</dbReference>
<sequence length="208" mass="22212">MNDSFSGRFPSQGFGGSGGLGGAMPQELWDTLGELKKGFEQTFGQGFGQAFGQKVGTRVGRGDVRAAILSLLAEQPMHGYQIIQQIEERSGGSWKPSPGSVYPTLQLLTDEGLIEVEESAGRKTYSLTDAGRAESEHTDRPWASSEEGEQPAGRERRHGGHGALPKAGANLAQAAMQVGRTGTPEQIQEAVDIIDDARRKLYAILAQG</sequence>
<protein>
    <submittedName>
        <fullName evidence="3">PadR family transcriptional regulator</fullName>
    </submittedName>
</protein>
<dbReference type="InterPro" id="IPR011991">
    <property type="entry name" value="ArsR-like_HTH"/>
</dbReference>
<organism evidence="3 4">
    <name type="scientific">Candidatus Microbacterium phytovorans</name>
    <dbReference type="NCBI Taxonomy" id="3121374"/>
    <lineage>
        <taxon>Bacteria</taxon>
        <taxon>Bacillati</taxon>
        <taxon>Actinomycetota</taxon>
        <taxon>Actinomycetes</taxon>
        <taxon>Micrococcales</taxon>
        <taxon>Microbacteriaceae</taxon>
        <taxon>Microbacterium</taxon>
    </lineage>
</organism>
<feature type="region of interest" description="Disordered" evidence="1">
    <location>
        <begin position="124"/>
        <end position="184"/>
    </location>
</feature>
<feature type="compositionally biased region" description="Low complexity" evidence="1">
    <location>
        <begin position="1"/>
        <end position="12"/>
    </location>
</feature>
<evidence type="ECO:0000313" key="4">
    <source>
        <dbReference type="Proteomes" id="UP001213972"/>
    </source>
</evidence>
<dbReference type="PANTHER" id="PTHR43252:SF2">
    <property type="entry name" value="TRANSCRIPTION REGULATOR, PADR-LIKE FAMILY"/>
    <property type="match status" value="1"/>
</dbReference>
<dbReference type="InterPro" id="IPR036390">
    <property type="entry name" value="WH_DNA-bd_sf"/>
</dbReference>
<dbReference type="Pfam" id="PF03551">
    <property type="entry name" value="PadR"/>
    <property type="match status" value="1"/>
</dbReference>
<accession>A0AAJ6B2Y3</accession>
<feature type="region of interest" description="Disordered" evidence="1">
    <location>
        <begin position="1"/>
        <end position="20"/>
    </location>
</feature>
<gene>
    <name evidence="3" type="ORF">P0Y48_08035</name>
</gene>
<dbReference type="Gene3D" id="1.10.10.10">
    <property type="entry name" value="Winged helix-like DNA-binding domain superfamily/Winged helix DNA-binding domain"/>
    <property type="match status" value="1"/>
</dbReference>
<evidence type="ECO:0000259" key="2">
    <source>
        <dbReference type="Pfam" id="PF03551"/>
    </source>
</evidence>